<dbReference type="OrthoDB" id="418748at2759"/>
<sequence length="146" mass="17295">MEKSDKNDRKVAWLQVSKFHKVSTRMFKRSYNTEMKIQKSPAGLKWSRGAKNPWEICNSGGMLQKKSEWPLMVLRLETLNVGSLTGRRMEFAEILERRRIDICCSQESQWNQMVSVMSTQTKKNINYFGMVKRRRKLVLEFLSENR</sequence>
<name>T1FE63_HELRO</name>
<dbReference type="RefSeq" id="XP_009026208.1">
    <property type="nucleotide sequence ID" value="XM_009027960.1"/>
</dbReference>
<dbReference type="InParanoid" id="T1FE63"/>
<dbReference type="CTD" id="20207112"/>
<dbReference type="EMBL" id="AMQM01006737">
    <property type="status" value="NOT_ANNOTATED_CDS"/>
    <property type="molecule type" value="Genomic_DNA"/>
</dbReference>
<dbReference type="AlphaFoldDB" id="T1FE63"/>
<gene>
    <name evidence="2" type="primary">20207112</name>
    <name evidence="1" type="ORF">HELRODRAFT_179112</name>
</gene>
<reference evidence="2" key="3">
    <citation type="submission" date="2015-06" db="UniProtKB">
        <authorList>
            <consortium name="EnsemblMetazoa"/>
        </authorList>
    </citation>
    <scope>IDENTIFICATION</scope>
</reference>
<dbReference type="GeneID" id="20207112"/>
<evidence type="ECO:0000313" key="1">
    <source>
        <dbReference type="EMBL" id="ESN95642.1"/>
    </source>
</evidence>
<protein>
    <submittedName>
        <fullName evidence="1 2">Uncharacterized protein</fullName>
    </submittedName>
</protein>
<evidence type="ECO:0000313" key="3">
    <source>
        <dbReference type="Proteomes" id="UP000015101"/>
    </source>
</evidence>
<dbReference type="EMBL" id="KB097510">
    <property type="protein sequence ID" value="ESN95642.1"/>
    <property type="molecule type" value="Genomic_DNA"/>
</dbReference>
<dbReference type="HOGENOM" id="CLU_1779470_0_0_1"/>
<organism evidence="2 3">
    <name type="scientific">Helobdella robusta</name>
    <name type="common">Californian leech</name>
    <dbReference type="NCBI Taxonomy" id="6412"/>
    <lineage>
        <taxon>Eukaryota</taxon>
        <taxon>Metazoa</taxon>
        <taxon>Spiralia</taxon>
        <taxon>Lophotrochozoa</taxon>
        <taxon>Annelida</taxon>
        <taxon>Clitellata</taxon>
        <taxon>Hirudinea</taxon>
        <taxon>Rhynchobdellida</taxon>
        <taxon>Glossiphoniidae</taxon>
        <taxon>Helobdella</taxon>
    </lineage>
</organism>
<evidence type="ECO:0000313" key="2">
    <source>
        <dbReference type="EnsemblMetazoa" id="HelroP179112"/>
    </source>
</evidence>
<keyword evidence="3" id="KW-1185">Reference proteome</keyword>
<proteinExistence type="predicted"/>
<dbReference type="EnsemblMetazoa" id="HelroT179112">
    <property type="protein sequence ID" value="HelroP179112"/>
    <property type="gene ID" value="HelroG179112"/>
</dbReference>
<accession>T1FE63</accession>
<dbReference type="Proteomes" id="UP000015101">
    <property type="component" value="Unassembled WGS sequence"/>
</dbReference>
<dbReference type="KEGG" id="hro:HELRODRAFT_179112"/>
<reference evidence="1 3" key="2">
    <citation type="journal article" date="2013" name="Nature">
        <title>Insights into bilaterian evolution from three spiralian genomes.</title>
        <authorList>
            <person name="Simakov O."/>
            <person name="Marletaz F."/>
            <person name="Cho S.J."/>
            <person name="Edsinger-Gonzales E."/>
            <person name="Havlak P."/>
            <person name="Hellsten U."/>
            <person name="Kuo D.H."/>
            <person name="Larsson T."/>
            <person name="Lv J."/>
            <person name="Arendt D."/>
            <person name="Savage R."/>
            <person name="Osoegawa K."/>
            <person name="de Jong P."/>
            <person name="Grimwood J."/>
            <person name="Chapman J.A."/>
            <person name="Shapiro H."/>
            <person name="Aerts A."/>
            <person name="Otillar R.P."/>
            <person name="Terry A.Y."/>
            <person name="Boore J.L."/>
            <person name="Grigoriev I.V."/>
            <person name="Lindberg D.R."/>
            <person name="Seaver E.C."/>
            <person name="Weisblat D.A."/>
            <person name="Putnam N.H."/>
            <person name="Rokhsar D.S."/>
        </authorList>
    </citation>
    <scope>NUCLEOTIDE SEQUENCE</scope>
</reference>
<reference evidence="3" key="1">
    <citation type="submission" date="2012-12" db="EMBL/GenBank/DDBJ databases">
        <authorList>
            <person name="Hellsten U."/>
            <person name="Grimwood J."/>
            <person name="Chapman J.A."/>
            <person name="Shapiro H."/>
            <person name="Aerts A."/>
            <person name="Otillar R.P."/>
            <person name="Terry A.Y."/>
            <person name="Boore J.L."/>
            <person name="Simakov O."/>
            <person name="Marletaz F."/>
            <person name="Cho S.-J."/>
            <person name="Edsinger-Gonzales E."/>
            <person name="Havlak P."/>
            <person name="Kuo D.-H."/>
            <person name="Larsson T."/>
            <person name="Lv J."/>
            <person name="Arendt D."/>
            <person name="Savage R."/>
            <person name="Osoegawa K."/>
            <person name="de Jong P."/>
            <person name="Lindberg D.R."/>
            <person name="Seaver E.C."/>
            <person name="Weisblat D.A."/>
            <person name="Putnam N.H."/>
            <person name="Grigoriev I.V."/>
            <person name="Rokhsar D.S."/>
        </authorList>
    </citation>
    <scope>NUCLEOTIDE SEQUENCE</scope>
</reference>